<reference evidence="4" key="1">
    <citation type="journal article" date="2014" name="Int. J. Syst. Evol. Microbiol.">
        <title>Complete genome sequence of Corynebacterium casei LMG S-19264T (=DSM 44701T), isolated from a smear-ripened cheese.</title>
        <authorList>
            <consortium name="US DOE Joint Genome Institute (JGI-PGF)"/>
            <person name="Walter F."/>
            <person name="Albersmeier A."/>
            <person name="Kalinowski J."/>
            <person name="Ruckert C."/>
        </authorList>
    </citation>
    <scope>NUCLEOTIDE SEQUENCE</scope>
    <source>
        <strain evidence="4">KCTC 42097</strain>
    </source>
</reference>
<dbReference type="InterPro" id="IPR000182">
    <property type="entry name" value="GNAT_dom"/>
</dbReference>
<name>A0A8J3GGU8_9HYPH</name>
<protein>
    <submittedName>
        <fullName evidence="4">N-acetyltransferase</fullName>
    </submittedName>
</protein>
<dbReference type="Pfam" id="PF00583">
    <property type="entry name" value="Acetyltransf_1"/>
    <property type="match status" value="1"/>
</dbReference>
<organism evidence="4 5">
    <name type="scientific">Limoniibacter endophyticus</name>
    <dbReference type="NCBI Taxonomy" id="1565040"/>
    <lineage>
        <taxon>Bacteria</taxon>
        <taxon>Pseudomonadati</taxon>
        <taxon>Pseudomonadota</taxon>
        <taxon>Alphaproteobacteria</taxon>
        <taxon>Hyphomicrobiales</taxon>
        <taxon>Bartonellaceae</taxon>
        <taxon>Limoniibacter</taxon>
    </lineage>
</organism>
<dbReference type="Proteomes" id="UP000641137">
    <property type="component" value="Unassembled WGS sequence"/>
</dbReference>
<dbReference type="InterPro" id="IPR050832">
    <property type="entry name" value="Bact_Acetyltransf"/>
</dbReference>
<dbReference type="PANTHER" id="PTHR43877:SF2">
    <property type="entry name" value="AMINOALKYLPHOSPHONATE N-ACETYLTRANSFERASE-RELATED"/>
    <property type="match status" value="1"/>
</dbReference>
<evidence type="ECO:0000256" key="1">
    <source>
        <dbReference type="ARBA" id="ARBA00022679"/>
    </source>
</evidence>
<keyword evidence="5" id="KW-1185">Reference proteome</keyword>
<evidence type="ECO:0000259" key="3">
    <source>
        <dbReference type="PROSITE" id="PS51186"/>
    </source>
</evidence>
<dbReference type="AlphaFoldDB" id="A0A8J3GGU8"/>
<dbReference type="GO" id="GO:0016747">
    <property type="term" value="F:acyltransferase activity, transferring groups other than amino-acyl groups"/>
    <property type="evidence" value="ECO:0007669"/>
    <property type="project" value="InterPro"/>
</dbReference>
<reference evidence="4" key="2">
    <citation type="submission" date="2020-09" db="EMBL/GenBank/DDBJ databases">
        <authorList>
            <person name="Sun Q."/>
            <person name="Kim S."/>
        </authorList>
    </citation>
    <scope>NUCLEOTIDE SEQUENCE</scope>
    <source>
        <strain evidence="4">KCTC 42097</strain>
    </source>
</reference>
<feature type="domain" description="N-acetyltransferase" evidence="3">
    <location>
        <begin position="4"/>
        <end position="164"/>
    </location>
</feature>
<dbReference type="EMBL" id="BMZO01000001">
    <property type="protein sequence ID" value="GHC62371.1"/>
    <property type="molecule type" value="Genomic_DNA"/>
</dbReference>
<dbReference type="PANTHER" id="PTHR43877">
    <property type="entry name" value="AMINOALKYLPHOSPHONATE N-ACETYLTRANSFERASE-RELATED-RELATED"/>
    <property type="match status" value="1"/>
</dbReference>
<sequence length="174" mass="19349">MPALILRRLRTRDAEAYRAIRLEALRLHPNCFASSFESEETQPLAFFKKRISDSTLLGAFLNEGLVGTAGLRAENSAKIEHVAHIWGVYVQSHLRGYGVASKLMSELLVAARGYRSIRLTVTVGNEAALALYASLGFEAGARDREALKVNDEFYDEILMRLDQRAPSLYSDGIC</sequence>
<keyword evidence="2" id="KW-0012">Acyltransferase</keyword>
<comment type="caution">
    <text evidence="4">The sequence shown here is derived from an EMBL/GenBank/DDBJ whole genome shotgun (WGS) entry which is preliminary data.</text>
</comment>
<dbReference type="CDD" id="cd04301">
    <property type="entry name" value="NAT_SF"/>
    <property type="match status" value="1"/>
</dbReference>
<dbReference type="InterPro" id="IPR016181">
    <property type="entry name" value="Acyl_CoA_acyltransferase"/>
</dbReference>
<evidence type="ECO:0000313" key="4">
    <source>
        <dbReference type="EMBL" id="GHC62371.1"/>
    </source>
</evidence>
<dbReference type="Gene3D" id="3.40.630.30">
    <property type="match status" value="1"/>
</dbReference>
<dbReference type="SUPFAM" id="SSF55729">
    <property type="entry name" value="Acyl-CoA N-acyltransferases (Nat)"/>
    <property type="match status" value="1"/>
</dbReference>
<dbReference type="RefSeq" id="WP_189487232.1">
    <property type="nucleotide sequence ID" value="NZ_BMZO01000001.1"/>
</dbReference>
<evidence type="ECO:0000313" key="5">
    <source>
        <dbReference type="Proteomes" id="UP000641137"/>
    </source>
</evidence>
<evidence type="ECO:0000256" key="2">
    <source>
        <dbReference type="ARBA" id="ARBA00023315"/>
    </source>
</evidence>
<keyword evidence="1" id="KW-0808">Transferase</keyword>
<accession>A0A8J3GGU8</accession>
<gene>
    <name evidence="4" type="primary">ps305</name>
    <name evidence="4" type="ORF">GCM10010136_03450</name>
</gene>
<proteinExistence type="predicted"/>
<dbReference type="PROSITE" id="PS51186">
    <property type="entry name" value="GNAT"/>
    <property type="match status" value="1"/>
</dbReference>